<name>A0A9D5CL51_9LILI</name>
<sequence length="142" mass="15294">MPPPSSLRRTRPCLAATRFCRRLAAYEASPRSPTSLPRYIGPPPTCLAAARPTTASQPQLAAAPERPARQLLHPTPPLAPPCLPASTDEQRCSFFPLIDSPPFSSQLRLNSAVRPQLRPGFPSAASLADKGLWSHLSPSSLH</sequence>
<dbReference type="AlphaFoldDB" id="A0A9D5CL51"/>
<accession>A0A9D5CL51</accession>
<gene>
    <name evidence="2" type="ORF">J5N97_017321</name>
</gene>
<proteinExistence type="predicted"/>
<protein>
    <submittedName>
        <fullName evidence="2">Uncharacterized protein</fullName>
    </submittedName>
</protein>
<evidence type="ECO:0000256" key="1">
    <source>
        <dbReference type="SAM" id="MobiDB-lite"/>
    </source>
</evidence>
<reference evidence="2" key="2">
    <citation type="journal article" date="2022" name="Hortic Res">
        <title>The genome of Dioscorea zingiberensis sheds light on the biosynthesis, origin and evolution of the medicinally important diosgenin saponins.</title>
        <authorList>
            <person name="Li Y."/>
            <person name="Tan C."/>
            <person name="Li Z."/>
            <person name="Guo J."/>
            <person name="Li S."/>
            <person name="Chen X."/>
            <person name="Wang C."/>
            <person name="Dai X."/>
            <person name="Yang H."/>
            <person name="Song W."/>
            <person name="Hou L."/>
            <person name="Xu J."/>
            <person name="Tong Z."/>
            <person name="Xu A."/>
            <person name="Yuan X."/>
            <person name="Wang W."/>
            <person name="Yang Q."/>
            <person name="Chen L."/>
            <person name="Sun Z."/>
            <person name="Wang K."/>
            <person name="Pan B."/>
            <person name="Chen J."/>
            <person name="Bao Y."/>
            <person name="Liu F."/>
            <person name="Qi X."/>
            <person name="Gang D.R."/>
            <person name="Wen J."/>
            <person name="Li J."/>
        </authorList>
    </citation>
    <scope>NUCLEOTIDE SEQUENCE</scope>
    <source>
        <strain evidence="2">Dzin_1.0</strain>
    </source>
</reference>
<dbReference type="Proteomes" id="UP001085076">
    <property type="component" value="Miscellaneous, Linkage group lg04"/>
</dbReference>
<feature type="compositionally biased region" description="Pro residues" evidence="1">
    <location>
        <begin position="74"/>
        <end position="83"/>
    </location>
</feature>
<dbReference type="EMBL" id="JAGGNH010000004">
    <property type="protein sequence ID" value="KAJ0975356.1"/>
    <property type="molecule type" value="Genomic_DNA"/>
</dbReference>
<comment type="caution">
    <text evidence="2">The sequence shown here is derived from an EMBL/GenBank/DDBJ whole genome shotgun (WGS) entry which is preliminary data.</text>
</comment>
<evidence type="ECO:0000313" key="3">
    <source>
        <dbReference type="Proteomes" id="UP001085076"/>
    </source>
</evidence>
<keyword evidence="3" id="KW-1185">Reference proteome</keyword>
<evidence type="ECO:0000313" key="2">
    <source>
        <dbReference type="EMBL" id="KAJ0975356.1"/>
    </source>
</evidence>
<reference evidence="2" key="1">
    <citation type="submission" date="2021-03" db="EMBL/GenBank/DDBJ databases">
        <authorList>
            <person name="Li Z."/>
            <person name="Yang C."/>
        </authorList>
    </citation>
    <scope>NUCLEOTIDE SEQUENCE</scope>
    <source>
        <strain evidence="2">Dzin_1.0</strain>
        <tissue evidence="2">Leaf</tissue>
    </source>
</reference>
<organism evidence="2 3">
    <name type="scientific">Dioscorea zingiberensis</name>
    <dbReference type="NCBI Taxonomy" id="325984"/>
    <lineage>
        <taxon>Eukaryota</taxon>
        <taxon>Viridiplantae</taxon>
        <taxon>Streptophyta</taxon>
        <taxon>Embryophyta</taxon>
        <taxon>Tracheophyta</taxon>
        <taxon>Spermatophyta</taxon>
        <taxon>Magnoliopsida</taxon>
        <taxon>Liliopsida</taxon>
        <taxon>Dioscoreales</taxon>
        <taxon>Dioscoreaceae</taxon>
        <taxon>Dioscorea</taxon>
    </lineage>
</organism>
<feature type="region of interest" description="Disordered" evidence="1">
    <location>
        <begin position="50"/>
        <end position="83"/>
    </location>
</feature>